<keyword evidence="1" id="KW-1133">Transmembrane helix</keyword>
<feature type="transmembrane region" description="Helical" evidence="1">
    <location>
        <begin position="223"/>
        <end position="241"/>
    </location>
</feature>
<evidence type="ECO:0000313" key="2">
    <source>
        <dbReference type="EMBL" id="OAT80866.1"/>
    </source>
</evidence>
<dbReference type="PANTHER" id="PTHR41324">
    <property type="entry name" value="MEMBRANE PROTEIN-RELATED"/>
    <property type="match status" value="1"/>
</dbReference>
<dbReference type="PANTHER" id="PTHR41324:SF1">
    <property type="entry name" value="DUF2232 DOMAIN-CONTAINING PROTEIN"/>
    <property type="match status" value="1"/>
</dbReference>
<dbReference type="EMBL" id="LYVF01000171">
    <property type="protein sequence ID" value="OAT80866.1"/>
    <property type="molecule type" value="Genomic_DNA"/>
</dbReference>
<reference evidence="2 3" key="1">
    <citation type="submission" date="2016-04" db="EMBL/GenBank/DDBJ databases">
        <authorList>
            <person name="Evans L.H."/>
            <person name="Alamgir A."/>
            <person name="Owens N."/>
            <person name="Weber N.D."/>
            <person name="Virtaneva K."/>
            <person name="Barbian K."/>
            <person name="Babar A."/>
            <person name="Rosenke K."/>
        </authorList>
    </citation>
    <scope>NUCLEOTIDE SEQUENCE [LARGE SCALE GENOMIC DNA]</scope>
    <source>
        <strain evidence="2 3">LMa1</strain>
    </source>
</reference>
<keyword evidence="1" id="KW-0812">Transmembrane</keyword>
<dbReference type="RefSeq" id="WP_066669310.1">
    <property type="nucleotide sequence ID" value="NZ_LYVF01000171.1"/>
</dbReference>
<feature type="transmembrane region" description="Helical" evidence="1">
    <location>
        <begin position="253"/>
        <end position="273"/>
    </location>
</feature>
<dbReference type="OrthoDB" id="1726902at2"/>
<proteinExistence type="predicted"/>
<name>A0A1B7LD54_9FIRM</name>
<feature type="transmembrane region" description="Helical" evidence="1">
    <location>
        <begin position="183"/>
        <end position="202"/>
    </location>
</feature>
<organism evidence="2 3">
    <name type="scientific">Desulfotomaculum copahuensis</name>
    <dbReference type="NCBI Taxonomy" id="1838280"/>
    <lineage>
        <taxon>Bacteria</taxon>
        <taxon>Bacillati</taxon>
        <taxon>Bacillota</taxon>
        <taxon>Clostridia</taxon>
        <taxon>Eubacteriales</taxon>
        <taxon>Desulfotomaculaceae</taxon>
        <taxon>Desulfotomaculum</taxon>
    </lineage>
</organism>
<keyword evidence="3" id="KW-1185">Reference proteome</keyword>
<gene>
    <name evidence="2" type="ORF">A6M21_12415</name>
</gene>
<sequence length="326" mass="35611">MPPELKNQSLVEGAFFAALTTLVALLGLYVPPLYPVAGLAGPLPLAVLVCRRDLRTGVLALLVAAVLLFFLFGRPLTVLVLVIDFGPLGLLLGLLYKRRTSAGLSVAAAGVAAALLTLVTALITFRVTGINPFVTGPEMRRSMEQVLAWYQQHGMLNAAAGQQLKQAMDQALHLMSTLLPANLIVWSLVSAGITYMLGRLVLKRLGFKVVPLPPLHRWQLPWYMIWTLIPGLSLLLAGESPGQRILMVLAENLLFVAGFVYLIAGVSVTAFYIRRWARTRLFKYLLLFLIVLYLPYALVALCTLGLSDSLLNIRRLSGPAKGEDKK</sequence>
<dbReference type="STRING" id="1838280.A6M21_12415"/>
<evidence type="ECO:0000256" key="1">
    <source>
        <dbReference type="SAM" id="Phobius"/>
    </source>
</evidence>
<keyword evidence="1" id="KW-0472">Membrane</keyword>
<feature type="transmembrane region" description="Helical" evidence="1">
    <location>
        <begin position="78"/>
        <end position="96"/>
    </location>
</feature>
<evidence type="ECO:0000313" key="3">
    <source>
        <dbReference type="Proteomes" id="UP000078532"/>
    </source>
</evidence>
<protein>
    <recommendedName>
        <fullName evidence="4">DUF2232 domain-containing protein</fullName>
    </recommendedName>
</protein>
<comment type="caution">
    <text evidence="2">The sequence shown here is derived from an EMBL/GenBank/DDBJ whole genome shotgun (WGS) entry which is preliminary data.</text>
</comment>
<dbReference type="AlphaFoldDB" id="A0A1B7LD54"/>
<accession>A0A1B7LD54</accession>
<dbReference type="InterPro" id="IPR018710">
    <property type="entry name" value="DUF2232"/>
</dbReference>
<feature type="transmembrane region" description="Helical" evidence="1">
    <location>
        <begin position="14"/>
        <end position="34"/>
    </location>
</feature>
<feature type="transmembrane region" description="Helical" evidence="1">
    <location>
        <begin position="103"/>
        <end position="125"/>
    </location>
</feature>
<evidence type="ECO:0008006" key="4">
    <source>
        <dbReference type="Google" id="ProtNLM"/>
    </source>
</evidence>
<feature type="transmembrane region" description="Helical" evidence="1">
    <location>
        <begin position="54"/>
        <end position="72"/>
    </location>
</feature>
<feature type="transmembrane region" description="Helical" evidence="1">
    <location>
        <begin position="285"/>
        <end position="306"/>
    </location>
</feature>
<dbReference type="Pfam" id="PF09991">
    <property type="entry name" value="DUF2232"/>
    <property type="match status" value="1"/>
</dbReference>
<dbReference type="Proteomes" id="UP000078532">
    <property type="component" value="Unassembled WGS sequence"/>
</dbReference>